<dbReference type="AlphaFoldDB" id="S9ZIM1"/>
<dbReference type="EMBL" id="ATJV01000081">
    <property type="protein sequence ID" value="EPZ14436.1"/>
    <property type="molecule type" value="Genomic_DNA"/>
</dbReference>
<comment type="caution">
    <text evidence="1">The sequence shown here is derived from an EMBL/GenBank/DDBJ whole genome shotgun (WGS) entry which is preliminary data.</text>
</comment>
<sequence>MLFDYGVGRLVPTAGVREFEAADDASAPQAVQTGATG</sequence>
<name>S9ZIM1_9RHOO</name>
<organism evidence="1 2">
    <name type="scientific">Thauera terpenica 58Eu</name>
    <dbReference type="NCBI Taxonomy" id="1348657"/>
    <lineage>
        <taxon>Bacteria</taxon>
        <taxon>Pseudomonadati</taxon>
        <taxon>Pseudomonadota</taxon>
        <taxon>Betaproteobacteria</taxon>
        <taxon>Rhodocyclales</taxon>
        <taxon>Zoogloeaceae</taxon>
        <taxon>Thauera</taxon>
    </lineage>
</organism>
<protein>
    <submittedName>
        <fullName evidence="1">Uncharacterized protein</fullName>
    </submittedName>
</protein>
<keyword evidence="2" id="KW-1185">Reference proteome</keyword>
<proteinExistence type="predicted"/>
<evidence type="ECO:0000313" key="1">
    <source>
        <dbReference type="EMBL" id="EPZ14436.1"/>
    </source>
</evidence>
<dbReference type="Proteomes" id="UP000015455">
    <property type="component" value="Unassembled WGS sequence"/>
</dbReference>
<evidence type="ECO:0000313" key="2">
    <source>
        <dbReference type="Proteomes" id="UP000015455"/>
    </source>
</evidence>
<reference evidence="1 2" key="1">
    <citation type="submission" date="2013-06" db="EMBL/GenBank/DDBJ databases">
        <title>Draft genome sequence of Thauera terpenica.</title>
        <authorList>
            <person name="Liu B."/>
            <person name="Frostegard A.H."/>
            <person name="Shapleigh J.P."/>
        </authorList>
    </citation>
    <scope>NUCLEOTIDE SEQUENCE [LARGE SCALE GENOMIC DNA]</scope>
    <source>
        <strain evidence="1 2">58Eu</strain>
    </source>
</reference>
<gene>
    <name evidence="1" type="ORF">M622_05500</name>
</gene>
<accession>S9ZIM1</accession>